<dbReference type="GO" id="GO:0003677">
    <property type="term" value="F:DNA binding"/>
    <property type="evidence" value="ECO:0007669"/>
    <property type="project" value="InterPro"/>
</dbReference>
<proteinExistence type="predicted"/>
<evidence type="ECO:0000256" key="1">
    <source>
        <dbReference type="SAM" id="SignalP"/>
    </source>
</evidence>
<dbReference type="Pfam" id="PF12836">
    <property type="entry name" value="HHH_3"/>
    <property type="match status" value="1"/>
</dbReference>
<feature type="domain" description="Helix-hairpin-helix DNA-binding motif class 1" evidence="2">
    <location>
        <begin position="53"/>
        <end position="72"/>
    </location>
</feature>
<accession>A0A1S6HND2</accession>
<organism evidence="3 4">
    <name type="scientific">Shewanella psychrophila</name>
    <dbReference type="NCBI Taxonomy" id="225848"/>
    <lineage>
        <taxon>Bacteria</taxon>
        <taxon>Pseudomonadati</taxon>
        <taxon>Pseudomonadota</taxon>
        <taxon>Gammaproteobacteria</taxon>
        <taxon>Alteromonadales</taxon>
        <taxon>Shewanellaceae</taxon>
        <taxon>Shewanella</taxon>
    </lineage>
</organism>
<dbReference type="AlphaFoldDB" id="A0A1S6HND2"/>
<dbReference type="GO" id="GO:0015628">
    <property type="term" value="P:protein secretion by the type II secretion system"/>
    <property type="evidence" value="ECO:0007669"/>
    <property type="project" value="TreeGrafter"/>
</dbReference>
<feature type="signal peptide" evidence="1">
    <location>
        <begin position="1"/>
        <end position="21"/>
    </location>
</feature>
<dbReference type="SMART" id="SM00278">
    <property type="entry name" value="HhH1"/>
    <property type="match status" value="2"/>
</dbReference>
<dbReference type="OrthoDB" id="7510573at2"/>
<dbReference type="NCBIfam" id="TIGR00426">
    <property type="entry name" value="competence protein ComEA helix-hairpin-helix repeat region"/>
    <property type="match status" value="1"/>
</dbReference>
<dbReference type="RefSeq" id="WP_077752244.1">
    <property type="nucleotide sequence ID" value="NZ_CP014782.1"/>
</dbReference>
<dbReference type="GO" id="GO:0006281">
    <property type="term" value="P:DNA repair"/>
    <property type="evidence" value="ECO:0007669"/>
    <property type="project" value="InterPro"/>
</dbReference>
<dbReference type="InterPro" id="IPR010994">
    <property type="entry name" value="RuvA_2-like"/>
</dbReference>
<dbReference type="KEGG" id="spsw:Sps_01862"/>
<protein>
    <submittedName>
        <fullName evidence="3">Competence protein ComEA-like protein with helix-hairpin-helix repeat region</fullName>
    </submittedName>
</protein>
<dbReference type="PANTHER" id="PTHR21180">
    <property type="entry name" value="ENDONUCLEASE/EXONUCLEASE/PHOSPHATASE FAMILY DOMAIN-CONTAINING PROTEIN 1"/>
    <property type="match status" value="1"/>
</dbReference>
<dbReference type="SUPFAM" id="SSF47781">
    <property type="entry name" value="RuvA domain 2-like"/>
    <property type="match status" value="1"/>
</dbReference>
<gene>
    <name evidence="3" type="ORF">Sps_01862</name>
</gene>
<name>A0A1S6HND2_9GAMM</name>
<keyword evidence="4" id="KW-1185">Reference proteome</keyword>
<evidence type="ECO:0000313" key="3">
    <source>
        <dbReference type="EMBL" id="AQS37025.1"/>
    </source>
</evidence>
<keyword evidence="1" id="KW-0732">Signal</keyword>
<dbReference type="STRING" id="225848.Sps_01862"/>
<dbReference type="GO" id="GO:0015627">
    <property type="term" value="C:type II protein secretion system complex"/>
    <property type="evidence" value="ECO:0007669"/>
    <property type="project" value="TreeGrafter"/>
</dbReference>
<dbReference type="PANTHER" id="PTHR21180:SF32">
    <property type="entry name" value="ENDONUCLEASE_EXONUCLEASE_PHOSPHATASE FAMILY DOMAIN-CONTAINING PROTEIN 1"/>
    <property type="match status" value="1"/>
</dbReference>
<dbReference type="Proteomes" id="UP000189545">
    <property type="component" value="Chromosome"/>
</dbReference>
<reference evidence="3 4" key="1">
    <citation type="submission" date="2016-03" db="EMBL/GenBank/DDBJ databases">
        <title>Complete genome sequence of Shewanella psychrophila WP2, a deep sea bacterium isolated from west Pacific sediment.</title>
        <authorList>
            <person name="Xu G."/>
            <person name="Jian H."/>
        </authorList>
    </citation>
    <scope>NUCLEOTIDE SEQUENCE [LARGE SCALE GENOMIC DNA]</scope>
    <source>
        <strain evidence="3 4">WP2</strain>
    </source>
</reference>
<evidence type="ECO:0000313" key="4">
    <source>
        <dbReference type="Proteomes" id="UP000189545"/>
    </source>
</evidence>
<feature type="chain" id="PRO_5012029067" evidence="1">
    <location>
        <begin position="22"/>
        <end position="105"/>
    </location>
</feature>
<dbReference type="Gene3D" id="1.10.150.280">
    <property type="entry name" value="AF1531-like domain"/>
    <property type="match status" value="1"/>
</dbReference>
<dbReference type="InterPro" id="IPR003583">
    <property type="entry name" value="Hlx-hairpin-Hlx_DNA-bd_motif"/>
</dbReference>
<sequence length="105" mass="11496">MKRTLVSATLMAAFFSLSVYAGEVSSQSKTPNKNENTHQVQQLNVNINTSSIEQLVLLKGIGESKAKAIVEYRESNGKFKVIADLSNVKGIGPKLVEKNRVFLSL</sequence>
<dbReference type="EMBL" id="CP014782">
    <property type="protein sequence ID" value="AQS37025.1"/>
    <property type="molecule type" value="Genomic_DNA"/>
</dbReference>
<dbReference type="InterPro" id="IPR051675">
    <property type="entry name" value="Endo/Exo/Phosphatase_dom_1"/>
</dbReference>
<feature type="domain" description="Helix-hairpin-helix DNA-binding motif class 1" evidence="2">
    <location>
        <begin position="83"/>
        <end position="102"/>
    </location>
</feature>
<evidence type="ECO:0000259" key="2">
    <source>
        <dbReference type="SMART" id="SM00278"/>
    </source>
</evidence>
<dbReference type="InterPro" id="IPR004509">
    <property type="entry name" value="Competence_ComEA_HhH"/>
</dbReference>